<sequence length="266" mass="28515">MDFWRRYFRQITLPVHFAVEPEGGGEENANANEPGNAGGGEGAGEDGGEGNKGNEEGGEGRPKSFSQAEVDALIAKKTAIYSGIDVQEYKALKEARAKQEREALEKKGDFDKILAQTMKEKDEIITEKNGEIGALEDQLTRIRVDNTLLEAASGAKAVNPRQIVTLLKGNVHYDRKTDSVEVRENGTPLYKSGKPVNVIDYVYDFLAKNAHFMPAGPSGSGASGGGAGVPAGSIYKISALDAKDPAKYRAARETAIKAGQSLSIER</sequence>
<reference evidence="2 3" key="1">
    <citation type="submission" date="2018-12" db="EMBL/GenBank/DDBJ databases">
        <authorList>
            <person name="Lunina O.N."/>
            <person name="Grouzdev D.S."/>
            <person name="Gorlenko V.M."/>
            <person name="Savvichev A.S."/>
        </authorList>
    </citation>
    <scope>NUCLEOTIDE SEQUENCE [LARGE SCALE GENOMIC DNA]</scope>
    <source>
        <strain evidence="2 3">BrKhr-17</strain>
    </source>
</reference>
<evidence type="ECO:0000256" key="1">
    <source>
        <dbReference type="SAM" id="MobiDB-lite"/>
    </source>
</evidence>
<protein>
    <submittedName>
        <fullName evidence="2">Uncharacterized protein</fullName>
    </submittedName>
</protein>
<dbReference type="EMBL" id="RXYK01000002">
    <property type="protein sequence ID" value="RTY39582.1"/>
    <property type="molecule type" value="Genomic_DNA"/>
</dbReference>
<name>A0A432AX75_CHLPH</name>
<evidence type="ECO:0000313" key="2">
    <source>
        <dbReference type="EMBL" id="RTY39582.1"/>
    </source>
</evidence>
<comment type="caution">
    <text evidence="2">The sequence shown here is derived from an EMBL/GenBank/DDBJ whole genome shotgun (WGS) entry which is preliminary data.</text>
</comment>
<organism evidence="2 3">
    <name type="scientific">Chlorobium phaeovibrioides</name>
    <dbReference type="NCBI Taxonomy" id="1094"/>
    <lineage>
        <taxon>Bacteria</taxon>
        <taxon>Pseudomonadati</taxon>
        <taxon>Chlorobiota</taxon>
        <taxon>Chlorobiia</taxon>
        <taxon>Chlorobiales</taxon>
        <taxon>Chlorobiaceae</taxon>
        <taxon>Chlorobium/Pelodictyon group</taxon>
        <taxon>Chlorobium</taxon>
    </lineage>
</organism>
<accession>A0A432AX75</accession>
<dbReference type="Proteomes" id="UP000279908">
    <property type="component" value="Unassembled WGS sequence"/>
</dbReference>
<evidence type="ECO:0000313" key="3">
    <source>
        <dbReference type="Proteomes" id="UP000279908"/>
    </source>
</evidence>
<gene>
    <name evidence="2" type="ORF">EKD02_02610</name>
</gene>
<dbReference type="RefSeq" id="WP_126383678.1">
    <property type="nucleotide sequence ID" value="NZ_RXYK01000002.1"/>
</dbReference>
<proteinExistence type="predicted"/>
<feature type="region of interest" description="Disordered" evidence="1">
    <location>
        <begin position="19"/>
        <end position="66"/>
    </location>
</feature>
<dbReference type="AlphaFoldDB" id="A0A432AX75"/>
<feature type="compositionally biased region" description="Basic and acidic residues" evidence="1">
    <location>
        <begin position="52"/>
        <end position="62"/>
    </location>
</feature>